<dbReference type="InterPro" id="IPR016024">
    <property type="entry name" value="ARM-type_fold"/>
</dbReference>
<dbReference type="GO" id="GO:0035145">
    <property type="term" value="C:exon-exon junction complex"/>
    <property type="evidence" value="ECO:0007669"/>
    <property type="project" value="TreeGrafter"/>
</dbReference>
<dbReference type="GO" id="GO:0000184">
    <property type="term" value="P:nuclear-transcribed mRNA catabolic process, nonsense-mediated decay"/>
    <property type="evidence" value="ECO:0007669"/>
    <property type="project" value="InterPro"/>
</dbReference>
<name>A0A8J4LX28_9CHLO</name>
<feature type="domain" description="MIF4G" evidence="3">
    <location>
        <begin position="732"/>
        <end position="929"/>
    </location>
</feature>
<dbReference type="PANTHER" id="PTHR12839">
    <property type="entry name" value="NONSENSE-MEDIATED MRNA DECAY PROTEIN 2 UP-FRAMESHIFT SUPPRESSOR 2"/>
    <property type="match status" value="1"/>
</dbReference>
<feature type="region of interest" description="Disordered" evidence="2">
    <location>
        <begin position="953"/>
        <end position="1200"/>
    </location>
</feature>
<dbReference type="SMART" id="SM00543">
    <property type="entry name" value="MIF4G"/>
    <property type="match status" value="3"/>
</dbReference>
<dbReference type="Gene3D" id="1.25.40.180">
    <property type="match status" value="3"/>
</dbReference>
<dbReference type="Proteomes" id="UP000722791">
    <property type="component" value="Unassembled WGS sequence"/>
</dbReference>
<dbReference type="AlphaFoldDB" id="A0A8J4LX28"/>
<organism evidence="4 5">
    <name type="scientific">Volvox reticuliferus</name>
    <dbReference type="NCBI Taxonomy" id="1737510"/>
    <lineage>
        <taxon>Eukaryota</taxon>
        <taxon>Viridiplantae</taxon>
        <taxon>Chlorophyta</taxon>
        <taxon>core chlorophytes</taxon>
        <taxon>Chlorophyceae</taxon>
        <taxon>CS clade</taxon>
        <taxon>Chlamydomonadales</taxon>
        <taxon>Volvocaceae</taxon>
        <taxon>Volvox</taxon>
    </lineage>
</organism>
<dbReference type="SUPFAM" id="SSF48371">
    <property type="entry name" value="ARM repeat"/>
    <property type="match status" value="3"/>
</dbReference>
<dbReference type="Pfam" id="PF02854">
    <property type="entry name" value="MIF4G"/>
    <property type="match status" value="3"/>
</dbReference>
<dbReference type="PANTHER" id="PTHR12839:SF7">
    <property type="entry name" value="REGULATOR OF NONSENSE TRANSCRIPTS 2"/>
    <property type="match status" value="1"/>
</dbReference>
<feature type="coiled-coil region" evidence="1">
    <location>
        <begin position="247"/>
        <end position="307"/>
    </location>
</feature>
<feature type="compositionally biased region" description="Acidic residues" evidence="2">
    <location>
        <begin position="960"/>
        <end position="1156"/>
    </location>
</feature>
<feature type="coiled-coil region" evidence="1">
    <location>
        <begin position="3"/>
        <end position="64"/>
    </location>
</feature>
<accession>A0A8J4LX28</accession>
<evidence type="ECO:0000313" key="4">
    <source>
        <dbReference type="EMBL" id="GIM12932.1"/>
    </source>
</evidence>
<dbReference type="InterPro" id="IPR039762">
    <property type="entry name" value="Nmd2/UPF2"/>
</dbReference>
<evidence type="ECO:0000256" key="1">
    <source>
        <dbReference type="SAM" id="Coils"/>
    </source>
</evidence>
<gene>
    <name evidence="4" type="ORF">Vretimale_16172</name>
</gene>
<dbReference type="InterPro" id="IPR003890">
    <property type="entry name" value="MIF4G-like_typ-3"/>
</dbReference>
<evidence type="ECO:0000259" key="3">
    <source>
        <dbReference type="SMART" id="SM00543"/>
    </source>
</evidence>
<feature type="compositionally biased region" description="Low complexity" evidence="2">
    <location>
        <begin position="477"/>
        <end position="492"/>
    </location>
</feature>
<feature type="compositionally biased region" description="Low complexity" evidence="2">
    <location>
        <begin position="452"/>
        <end position="467"/>
    </location>
</feature>
<dbReference type="EMBL" id="BNCQ01000046">
    <property type="protein sequence ID" value="GIM12932.1"/>
    <property type="molecule type" value="Genomic_DNA"/>
</dbReference>
<feature type="domain" description="MIF4G" evidence="3">
    <location>
        <begin position="526"/>
        <end position="719"/>
    </location>
</feature>
<reference evidence="4" key="1">
    <citation type="journal article" date="2021" name="Proc. Natl. Acad. Sci. U.S.A.">
        <title>Three genomes in the algal genus Volvox reveal the fate of a haploid sex-determining region after a transition to homothallism.</title>
        <authorList>
            <person name="Yamamoto K."/>
            <person name="Hamaji T."/>
            <person name="Kawai-Toyooka H."/>
            <person name="Matsuzaki R."/>
            <person name="Takahashi F."/>
            <person name="Nishimura Y."/>
            <person name="Kawachi M."/>
            <person name="Noguchi H."/>
            <person name="Minakuchi Y."/>
            <person name="Umen J.G."/>
            <person name="Toyoda A."/>
            <person name="Nozaki H."/>
        </authorList>
    </citation>
    <scope>NUCLEOTIDE SEQUENCE</scope>
    <source>
        <strain evidence="4">NIES-3785</strain>
    </source>
</reference>
<protein>
    <recommendedName>
        <fullName evidence="3">MIF4G domain-containing protein</fullName>
    </recommendedName>
</protein>
<feature type="domain" description="MIF4G" evidence="3">
    <location>
        <begin position="48"/>
        <end position="281"/>
    </location>
</feature>
<evidence type="ECO:0000256" key="2">
    <source>
        <dbReference type="SAM" id="MobiDB-lite"/>
    </source>
</evidence>
<dbReference type="GO" id="GO:0005737">
    <property type="term" value="C:cytoplasm"/>
    <property type="evidence" value="ECO:0007669"/>
    <property type="project" value="TreeGrafter"/>
</dbReference>
<feature type="region of interest" description="Disordered" evidence="2">
    <location>
        <begin position="419"/>
        <end position="492"/>
    </location>
</feature>
<feature type="compositionally biased region" description="Basic and acidic residues" evidence="2">
    <location>
        <begin position="419"/>
        <end position="443"/>
    </location>
</feature>
<proteinExistence type="predicted"/>
<evidence type="ECO:0000313" key="5">
    <source>
        <dbReference type="Proteomes" id="UP000722791"/>
    </source>
</evidence>
<comment type="caution">
    <text evidence="4">The sequence shown here is derived from an EMBL/GenBank/DDBJ whole genome shotgun (WGS) entry which is preliminary data.</text>
</comment>
<dbReference type="GO" id="GO:0003723">
    <property type="term" value="F:RNA binding"/>
    <property type="evidence" value="ECO:0007669"/>
    <property type="project" value="InterPro"/>
</dbReference>
<sequence>MDVEVLQEIKAQLVAARKSLEAQRLLREGNLDAIQPSEDDLKQLDSSIKRNSTLTKKLRQLNEDNKQTILDDIRKTNQSKYVSEAVAAIAEAPLRNADVPAAVAVCSLLHQRYADFGPQIAAALCKAFPKPGGGGAVADGSGGSGSAADRDGAKRRRAALRLLGELLAGGVCSGSGPLLSILKDLALPDYRNDRDAALTNLTLLGTFARTARELLLGQPSAAVLAALAAVPKQLMEQAVSGGMPEGVSAALEQLRAEQQQLQEELDRRFVLPDAEAAVLTKVLDRALEAAMAALTEDHRQLRDLKAEISTLPKTRRKLPVDVEYERRRKVYEALHRAVVALADGLGREMPEVAEDAFTRLGLDHISEAAAKDASTSGAPSGAGDSAFEPVFEDPKVRSFYESLPDLRVLVPSVLLFGDPKDPRGRDEEDHQQQASDDKHKSKDGSGGGGSVAGAEAAATVSSAQDGGADSGDDVATDVDSTSPPVVEDSATAAATETEAMAAAALAAGADDDASDGSSTGTGSRMSQILDDLASCVSKDIADELAGEFLTYYNTEASRRRLVRALVDVPRSSLQLVPFFARIVAVLAQVLPDIPQGVIAQVESSYSQLLKRKDPTMTAASLEPRLRTARYMAELAKFRLLPPGSFFSALKQLLDDFTGHNIDTACALVEGAGRFMYRCPETRTRMENMLEVMMRLKNARNLDPRHAGLVDSAYFAAKASLEARQRRRKRCMRYIHHLIFEILSEATIPVVLKKLLKLPWAQYEKYVVKCLVKVVRGRFSIIPLVSCLAAAITQHHDSFKVALVNFVVNDLTYFLWISSGAVSGVRQKIMGEVRLLGELYKYKLCSCKKVFGMLRDLARIENDDTKQPLDDFFRVRLVCALLDTCGQYFGECDRLDRFLTFFQAYILSKSALPLDVEFEVEDILHALRPTLKRYGTFKEAYAAQFEIMKTEWCSGLPGTNGEEEEEEEEAADEEEEEAADEEEEEKEAADEEEEEEKEAADEEEEEEEEEEKEAADEEEEEEKEAADDDVEEEKEADDDEEKEEKEAADEEEEEEEEEEEKEAAADEEEEEEAADEEEEEEEEEEKEAAADDVEEEKEADDDEEKEEKEAADEEEEEEEKEAADDEEEEKKEAADDEEEEEKEADGDDEEEEDEEEEQRGGASDSDITGSETDSGHYSDLCLDYFSGRSSSDGERDELDEDFEREWQALVGETQSCLDGIPLAPTRAPVQASLSGGGAATDEGDDAEGEWRWLYGNVRRRKLLKGRR</sequence>
<keyword evidence="1" id="KW-0175">Coiled coil</keyword>